<evidence type="ECO:0000259" key="7">
    <source>
        <dbReference type="PROSITE" id="PS50982"/>
    </source>
</evidence>
<comment type="subcellular location">
    <subcellularLocation>
        <location evidence="1">Nucleus</location>
    </subcellularLocation>
</comment>
<evidence type="ECO:0000256" key="4">
    <source>
        <dbReference type="ARBA" id="ARBA00023163"/>
    </source>
</evidence>
<name>A0AAN9QG34_CANGL</name>
<dbReference type="EMBL" id="JAYMYQ010000005">
    <property type="protein sequence ID" value="KAK7330093.1"/>
    <property type="molecule type" value="Genomic_DNA"/>
</dbReference>
<dbReference type="PROSITE" id="PS50982">
    <property type="entry name" value="MBD"/>
    <property type="match status" value="1"/>
</dbReference>
<dbReference type="SUPFAM" id="SSF54171">
    <property type="entry name" value="DNA-binding domain"/>
    <property type="match status" value="1"/>
</dbReference>
<feature type="domain" description="MBD" evidence="7">
    <location>
        <begin position="31"/>
        <end position="101"/>
    </location>
</feature>
<dbReference type="GO" id="GO:0003677">
    <property type="term" value="F:DNA binding"/>
    <property type="evidence" value="ECO:0007669"/>
    <property type="project" value="UniProtKB-KW"/>
</dbReference>
<evidence type="ECO:0000313" key="8">
    <source>
        <dbReference type="EMBL" id="KAK7330093.1"/>
    </source>
</evidence>
<proteinExistence type="predicted"/>
<protein>
    <recommendedName>
        <fullName evidence="7">MBD domain-containing protein</fullName>
    </recommendedName>
</protein>
<dbReference type="AlphaFoldDB" id="A0AAN9QG34"/>
<feature type="region of interest" description="Disordered" evidence="6">
    <location>
        <begin position="41"/>
        <end position="60"/>
    </location>
</feature>
<dbReference type="Gene3D" id="3.30.890.10">
    <property type="entry name" value="Methyl-cpg-binding Protein 2, Chain A"/>
    <property type="match status" value="1"/>
</dbReference>
<feature type="compositionally biased region" description="Basic and acidic residues" evidence="6">
    <location>
        <begin position="1"/>
        <end position="21"/>
    </location>
</feature>
<feature type="compositionally biased region" description="Basic and acidic residues" evidence="6">
    <location>
        <begin position="133"/>
        <end position="251"/>
    </location>
</feature>
<feature type="region of interest" description="Disordered" evidence="6">
    <location>
        <begin position="66"/>
        <end position="381"/>
    </location>
</feature>
<accession>A0AAN9QG34</accession>
<gene>
    <name evidence="8" type="ORF">VNO77_24279</name>
</gene>
<dbReference type="PANTHER" id="PTHR33729:SF6">
    <property type="entry name" value="METHYL-CPG-BINDING DOMAIN-CONTAINING PROTEIN 11"/>
    <property type="match status" value="1"/>
</dbReference>
<keyword evidence="2" id="KW-0805">Transcription regulation</keyword>
<dbReference type="CDD" id="cd00122">
    <property type="entry name" value="MBD"/>
    <property type="match status" value="1"/>
</dbReference>
<sequence length="381" mass="42520">MVAQGKIKDQVKMASSVEKEVGAAGAGTVAEEEAVSLELPAPPGWKKKFFPKKSGTPKKNEIVFTAPTGEEIHNRKQLDQYLKAHPGGPAVSEFDWGTGETPRRSARISEKAKVAPPPENEPPKKRGKKSSASKKEPSQEEKEETEVHMQEADETKDDKDLEQEKDVVKESQDEKSLEHEKNVVKEDQDEKSLEQEKNVVKEDQDEKSLEQEKNVVKENQDEKSLEQEKNVVKENQNEKNTEDTGIKESAHPGENTHIPNDEEKFKTADGELPAPREKLDDKGIEDSEVVQNKDEEKIKQPLEETKKDGGSGESEKSETAPAAAEEKAEVEGENKEEHNRGTGESEGETKEKEGTKVNDEEHYKVHDINKKAESELTENGS</sequence>
<comment type="caution">
    <text evidence="8">The sequence shown here is derived from an EMBL/GenBank/DDBJ whole genome shotgun (WGS) entry which is preliminary data.</text>
</comment>
<evidence type="ECO:0000256" key="3">
    <source>
        <dbReference type="ARBA" id="ARBA00023125"/>
    </source>
</evidence>
<feature type="compositionally biased region" description="Basic and acidic residues" evidence="6">
    <location>
        <begin position="259"/>
        <end position="374"/>
    </location>
</feature>
<evidence type="ECO:0000313" key="9">
    <source>
        <dbReference type="Proteomes" id="UP001367508"/>
    </source>
</evidence>
<keyword evidence="3" id="KW-0238">DNA-binding</keyword>
<evidence type="ECO:0000256" key="5">
    <source>
        <dbReference type="ARBA" id="ARBA00023242"/>
    </source>
</evidence>
<dbReference type="InterPro" id="IPR016177">
    <property type="entry name" value="DNA-bd_dom_sf"/>
</dbReference>
<dbReference type="Proteomes" id="UP001367508">
    <property type="component" value="Unassembled WGS sequence"/>
</dbReference>
<evidence type="ECO:0000256" key="2">
    <source>
        <dbReference type="ARBA" id="ARBA00023015"/>
    </source>
</evidence>
<evidence type="ECO:0000256" key="1">
    <source>
        <dbReference type="ARBA" id="ARBA00004123"/>
    </source>
</evidence>
<dbReference type="GO" id="GO:0005634">
    <property type="term" value="C:nucleus"/>
    <property type="evidence" value="ECO:0007669"/>
    <property type="project" value="UniProtKB-SubCell"/>
</dbReference>
<dbReference type="InterPro" id="IPR039622">
    <property type="entry name" value="MBD10/11"/>
</dbReference>
<dbReference type="InterPro" id="IPR001739">
    <property type="entry name" value="Methyl_CpG_DNA-bd"/>
</dbReference>
<reference evidence="8 9" key="1">
    <citation type="submission" date="2024-01" db="EMBL/GenBank/DDBJ databases">
        <title>The genomes of 5 underutilized Papilionoideae crops provide insights into root nodulation and disease resistanc.</title>
        <authorList>
            <person name="Jiang F."/>
        </authorList>
    </citation>
    <scope>NUCLEOTIDE SEQUENCE [LARGE SCALE GENOMIC DNA]</scope>
    <source>
        <strain evidence="8">LVBAO_FW01</strain>
        <tissue evidence="8">Leaves</tissue>
    </source>
</reference>
<dbReference type="Pfam" id="PF01429">
    <property type="entry name" value="MBD"/>
    <property type="match status" value="1"/>
</dbReference>
<keyword evidence="4" id="KW-0804">Transcription</keyword>
<feature type="region of interest" description="Disordered" evidence="6">
    <location>
        <begin position="1"/>
        <end position="29"/>
    </location>
</feature>
<keyword evidence="9" id="KW-1185">Reference proteome</keyword>
<keyword evidence="5" id="KW-0539">Nucleus</keyword>
<evidence type="ECO:0000256" key="6">
    <source>
        <dbReference type="SAM" id="MobiDB-lite"/>
    </source>
</evidence>
<dbReference type="PANTHER" id="PTHR33729">
    <property type="entry name" value="METHYL-CPG BINDING DOMAIN CONTAINING PROTEIN, EXPRESSED"/>
    <property type="match status" value="1"/>
</dbReference>
<feature type="compositionally biased region" description="Basic and acidic residues" evidence="6">
    <location>
        <begin position="101"/>
        <end position="113"/>
    </location>
</feature>
<organism evidence="8 9">
    <name type="scientific">Canavalia gladiata</name>
    <name type="common">Sword bean</name>
    <name type="synonym">Dolichos gladiatus</name>
    <dbReference type="NCBI Taxonomy" id="3824"/>
    <lineage>
        <taxon>Eukaryota</taxon>
        <taxon>Viridiplantae</taxon>
        <taxon>Streptophyta</taxon>
        <taxon>Embryophyta</taxon>
        <taxon>Tracheophyta</taxon>
        <taxon>Spermatophyta</taxon>
        <taxon>Magnoliopsida</taxon>
        <taxon>eudicotyledons</taxon>
        <taxon>Gunneridae</taxon>
        <taxon>Pentapetalae</taxon>
        <taxon>rosids</taxon>
        <taxon>fabids</taxon>
        <taxon>Fabales</taxon>
        <taxon>Fabaceae</taxon>
        <taxon>Papilionoideae</taxon>
        <taxon>50 kb inversion clade</taxon>
        <taxon>NPAAA clade</taxon>
        <taxon>indigoferoid/millettioid clade</taxon>
        <taxon>Phaseoleae</taxon>
        <taxon>Canavalia</taxon>
    </lineage>
</organism>